<feature type="region of interest" description="Disordered" evidence="1">
    <location>
        <begin position="39"/>
        <end position="127"/>
    </location>
</feature>
<keyword evidence="3" id="KW-1185">Reference proteome</keyword>
<evidence type="ECO:0000313" key="2">
    <source>
        <dbReference type="EMBL" id="KAK1849447.1"/>
    </source>
</evidence>
<accession>A0AAD9AKM0</accession>
<gene>
    <name evidence="2" type="ORF">CCHR01_07892</name>
</gene>
<comment type="caution">
    <text evidence="2">The sequence shown here is derived from an EMBL/GenBank/DDBJ whole genome shotgun (WGS) entry which is preliminary data.</text>
</comment>
<dbReference type="AlphaFoldDB" id="A0AAD9AKM0"/>
<evidence type="ECO:0000256" key="1">
    <source>
        <dbReference type="SAM" id="MobiDB-lite"/>
    </source>
</evidence>
<dbReference type="Proteomes" id="UP001243330">
    <property type="component" value="Unassembled WGS sequence"/>
</dbReference>
<name>A0AAD9AKM0_9PEZI</name>
<evidence type="ECO:0000313" key="3">
    <source>
        <dbReference type="Proteomes" id="UP001243330"/>
    </source>
</evidence>
<protein>
    <submittedName>
        <fullName evidence="2">Uncharacterized protein</fullName>
    </submittedName>
</protein>
<feature type="compositionally biased region" description="Polar residues" evidence="1">
    <location>
        <begin position="102"/>
        <end position="111"/>
    </location>
</feature>
<organism evidence="2 3">
    <name type="scientific">Colletotrichum chrysophilum</name>
    <dbReference type="NCBI Taxonomy" id="1836956"/>
    <lineage>
        <taxon>Eukaryota</taxon>
        <taxon>Fungi</taxon>
        <taxon>Dikarya</taxon>
        <taxon>Ascomycota</taxon>
        <taxon>Pezizomycotina</taxon>
        <taxon>Sordariomycetes</taxon>
        <taxon>Hypocreomycetidae</taxon>
        <taxon>Glomerellales</taxon>
        <taxon>Glomerellaceae</taxon>
        <taxon>Colletotrichum</taxon>
        <taxon>Colletotrichum gloeosporioides species complex</taxon>
    </lineage>
</organism>
<feature type="compositionally biased region" description="Basic residues" evidence="1">
    <location>
        <begin position="113"/>
        <end position="127"/>
    </location>
</feature>
<sequence>MRSSYPTIPSLQSSNSSTFGLREFLPLCAGRDNDLHWTTLPHTTGRKGPGSPVTFCSRPPYAQHEHPAQPQPSDVVPAPRTSAPKRLPLQQCDHPTQDDSQRITSPGTTQWLRHGRKAASYVYRRRQ</sequence>
<proteinExistence type="predicted"/>
<reference evidence="2" key="1">
    <citation type="submission" date="2023-01" db="EMBL/GenBank/DDBJ databases">
        <title>Colletotrichum chrysophilum M932 genome sequence.</title>
        <authorList>
            <person name="Baroncelli R."/>
        </authorList>
    </citation>
    <scope>NUCLEOTIDE SEQUENCE</scope>
    <source>
        <strain evidence="2">M932</strain>
    </source>
</reference>
<dbReference type="EMBL" id="JAQOWY010000143">
    <property type="protein sequence ID" value="KAK1849447.1"/>
    <property type="molecule type" value="Genomic_DNA"/>
</dbReference>